<reference evidence="1" key="1">
    <citation type="submission" date="2022-08" db="EMBL/GenBank/DDBJ databases">
        <title>Genomic analyses of the natural microbiome of Caenorhabditis elegans.</title>
        <authorList>
            <person name="Samuel B."/>
        </authorList>
    </citation>
    <scope>NUCLEOTIDE SEQUENCE</scope>
    <source>
        <strain evidence="1">BIGb0277</strain>
    </source>
</reference>
<dbReference type="AlphaFoldDB" id="A0AAW5PMI7"/>
<evidence type="ECO:0000313" key="1">
    <source>
        <dbReference type="EMBL" id="MCS4281110.1"/>
    </source>
</evidence>
<accession>A0AAW5PMI7</accession>
<sequence length="273" mass="30031">MKIQDSFRFPYPVLNETYSDYTDDAIDLDVVVGESTSGKPTELQFKISLTSETILNSIADESAATFLSVVCQDTFFNQFYALDKLEGAISINQGELFGLVSVRAVIARTRAGTLDTVGASPEYLSTKFEVRAGSVLAWTLPREFDAGLDKLAPMASIFQIAEDKSLPDGAFGVDPDGEQITILVSPQMHKTASLLRNTADGKAVMLNSVYLPVLIEVILHFRTQEFESTRWSHIFKARAELAGVNLMSGSPLMIAQKLLKNPGTRLRKVTERL</sequence>
<evidence type="ECO:0000313" key="2">
    <source>
        <dbReference type="Proteomes" id="UP001320691"/>
    </source>
</evidence>
<dbReference type="Proteomes" id="UP001320691">
    <property type="component" value="Unassembled WGS sequence"/>
</dbReference>
<name>A0AAW5PMI7_9GAMM</name>
<protein>
    <submittedName>
        <fullName evidence="1">Uncharacterized protein</fullName>
    </submittedName>
</protein>
<gene>
    <name evidence="1" type="ORF">M2412_003126</name>
</gene>
<dbReference type="EMBL" id="JANUEK010000008">
    <property type="protein sequence ID" value="MCS4281110.1"/>
    <property type="molecule type" value="Genomic_DNA"/>
</dbReference>
<organism evidence="1 2">
    <name type="scientific">Stenotrophomonas rhizophila</name>
    <dbReference type="NCBI Taxonomy" id="216778"/>
    <lineage>
        <taxon>Bacteria</taxon>
        <taxon>Pseudomonadati</taxon>
        <taxon>Pseudomonadota</taxon>
        <taxon>Gammaproteobacteria</taxon>
        <taxon>Lysobacterales</taxon>
        <taxon>Lysobacteraceae</taxon>
        <taxon>Stenotrophomonas</taxon>
    </lineage>
</organism>
<comment type="caution">
    <text evidence="1">The sequence shown here is derived from an EMBL/GenBank/DDBJ whole genome shotgun (WGS) entry which is preliminary data.</text>
</comment>
<proteinExistence type="predicted"/>
<dbReference type="RefSeq" id="WP_259261669.1">
    <property type="nucleotide sequence ID" value="NZ_JANUEK010000008.1"/>
</dbReference>